<name>A0A9P5P3V1_9AGAR</name>
<sequence>MSIPPMSGPPSGVYTITSLSGKGGVVGVAPILPAFQQLATFPENPFDSKWQVTRTPKGTYLLSILNGYRYSGVLDDRIVIATIHEHQSNEWEITSFQYQGPNLYAIQLVDRSKAWTLDNVDSEEQSRIIAEHLQLTKDLPPQALPYQLFQIRKSMSSA</sequence>
<comment type="caution">
    <text evidence="1">The sequence shown here is derived from an EMBL/GenBank/DDBJ whole genome shotgun (WGS) entry which is preliminary data.</text>
</comment>
<dbReference type="Pfam" id="PF16850">
    <property type="entry name" value="Inhibitor_I66"/>
    <property type="match status" value="1"/>
</dbReference>
<dbReference type="EMBL" id="JADNRY010000800">
    <property type="protein sequence ID" value="KAF9026790.1"/>
    <property type="molecule type" value="Genomic_DNA"/>
</dbReference>
<dbReference type="OrthoDB" id="2668679at2759"/>
<dbReference type="InterPro" id="IPR031755">
    <property type="entry name" value="Inhibitor_I66"/>
</dbReference>
<evidence type="ECO:0000313" key="2">
    <source>
        <dbReference type="Proteomes" id="UP000772434"/>
    </source>
</evidence>
<protein>
    <submittedName>
        <fullName evidence="1">Uncharacterized protein</fullName>
    </submittedName>
</protein>
<reference evidence="1" key="1">
    <citation type="submission" date="2020-11" db="EMBL/GenBank/DDBJ databases">
        <authorList>
            <consortium name="DOE Joint Genome Institute"/>
            <person name="Ahrendt S."/>
            <person name="Riley R."/>
            <person name="Andreopoulos W."/>
            <person name="Labutti K."/>
            <person name="Pangilinan J."/>
            <person name="Ruiz-Duenas F.J."/>
            <person name="Barrasa J.M."/>
            <person name="Sanchez-Garcia M."/>
            <person name="Camarero S."/>
            <person name="Miyauchi S."/>
            <person name="Serrano A."/>
            <person name="Linde D."/>
            <person name="Babiker R."/>
            <person name="Drula E."/>
            <person name="Ayuso-Fernandez I."/>
            <person name="Pacheco R."/>
            <person name="Padilla G."/>
            <person name="Ferreira P."/>
            <person name="Barriuso J."/>
            <person name="Kellner H."/>
            <person name="Castanera R."/>
            <person name="Alfaro M."/>
            <person name="Ramirez L."/>
            <person name="Pisabarro A.G."/>
            <person name="Kuo A."/>
            <person name="Tritt A."/>
            <person name="Lipzen A."/>
            <person name="He G."/>
            <person name="Yan M."/>
            <person name="Ng V."/>
            <person name="Cullen D."/>
            <person name="Martin F."/>
            <person name="Rosso M.-N."/>
            <person name="Henrissat B."/>
            <person name="Hibbett D."/>
            <person name="Martinez A.T."/>
            <person name="Grigoriev I.V."/>
        </authorList>
    </citation>
    <scope>NUCLEOTIDE SEQUENCE</scope>
    <source>
        <strain evidence="1">AH 40177</strain>
    </source>
</reference>
<evidence type="ECO:0000313" key="1">
    <source>
        <dbReference type="EMBL" id="KAF9026790.1"/>
    </source>
</evidence>
<dbReference type="Gene3D" id="2.80.10.50">
    <property type="match status" value="1"/>
</dbReference>
<dbReference type="Proteomes" id="UP000772434">
    <property type="component" value="Unassembled WGS sequence"/>
</dbReference>
<dbReference type="AlphaFoldDB" id="A0A9P5P3V1"/>
<proteinExistence type="predicted"/>
<accession>A0A9P5P3V1</accession>
<dbReference type="CDD" id="cd23428">
    <property type="entry name" value="beta-trefoil_Ricin_SPI"/>
    <property type="match status" value="1"/>
</dbReference>
<keyword evidence="2" id="KW-1185">Reference proteome</keyword>
<organism evidence="1 2">
    <name type="scientific">Rhodocollybia butyracea</name>
    <dbReference type="NCBI Taxonomy" id="206335"/>
    <lineage>
        <taxon>Eukaryota</taxon>
        <taxon>Fungi</taxon>
        <taxon>Dikarya</taxon>
        <taxon>Basidiomycota</taxon>
        <taxon>Agaricomycotina</taxon>
        <taxon>Agaricomycetes</taxon>
        <taxon>Agaricomycetidae</taxon>
        <taxon>Agaricales</taxon>
        <taxon>Marasmiineae</taxon>
        <taxon>Omphalotaceae</taxon>
        <taxon>Rhodocollybia</taxon>
    </lineage>
</organism>
<gene>
    <name evidence="1" type="ORF">BDP27DRAFT_1437419</name>
</gene>
<dbReference type="GO" id="GO:0004867">
    <property type="term" value="F:serine-type endopeptidase inhibitor activity"/>
    <property type="evidence" value="ECO:0007669"/>
    <property type="project" value="InterPro"/>
</dbReference>